<dbReference type="InterPro" id="IPR036909">
    <property type="entry name" value="Cyt_c-like_dom_sf"/>
</dbReference>
<dbReference type="InterPro" id="IPR051200">
    <property type="entry name" value="Host-pathogen_enzymatic-act"/>
</dbReference>
<gene>
    <name evidence="2" type="ORF">SAMN05421779_11039</name>
</gene>
<dbReference type="STRING" id="80876.SAMN05421779_11039"/>
<dbReference type="Proteomes" id="UP000185678">
    <property type="component" value="Unassembled WGS sequence"/>
</dbReference>
<evidence type="ECO:0000313" key="3">
    <source>
        <dbReference type="Proteomes" id="UP000185678"/>
    </source>
</evidence>
<feature type="transmembrane region" description="Helical" evidence="1">
    <location>
        <begin position="63"/>
        <end position="82"/>
    </location>
</feature>
<keyword evidence="3" id="KW-1185">Reference proteome</keyword>
<dbReference type="GO" id="GO:0009055">
    <property type="term" value="F:electron transfer activity"/>
    <property type="evidence" value="ECO:0007669"/>
    <property type="project" value="InterPro"/>
</dbReference>
<keyword evidence="1" id="KW-1133">Transmembrane helix</keyword>
<dbReference type="InterPro" id="IPR036280">
    <property type="entry name" value="Multihaem_cyt_sf"/>
</dbReference>
<keyword evidence="1" id="KW-0472">Membrane</keyword>
<dbReference type="PANTHER" id="PTHR47197">
    <property type="entry name" value="PROTEIN NIRF"/>
    <property type="match status" value="1"/>
</dbReference>
<dbReference type="Gene3D" id="1.10.1130.10">
    <property type="entry name" value="Flavocytochrome C3, Chain A"/>
    <property type="match status" value="1"/>
</dbReference>
<dbReference type="Gene3D" id="2.130.10.10">
    <property type="entry name" value="YVTN repeat-like/Quinoprotein amine dehydrogenase"/>
    <property type="match status" value="2"/>
</dbReference>
<dbReference type="InterPro" id="IPR015943">
    <property type="entry name" value="WD40/YVTN_repeat-like_dom_sf"/>
</dbReference>
<feature type="transmembrane region" description="Helical" evidence="1">
    <location>
        <begin position="31"/>
        <end position="57"/>
    </location>
</feature>
<organism evidence="2 3">
    <name type="scientific">Insolitispirillum peregrinum</name>
    <dbReference type="NCBI Taxonomy" id="80876"/>
    <lineage>
        <taxon>Bacteria</taxon>
        <taxon>Pseudomonadati</taxon>
        <taxon>Pseudomonadota</taxon>
        <taxon>Alphaproteobacteria</taxon>
        <taxon>Rhodospirillales</taxon>
        <taxon>Novispirillaceae</taxon>
        <taxon>Insolitispirillum</taxon>
    </lineage>
</organism>
<name>A0A1N7Q4U9_9PROT</name>
<protein>
    <recommendedName>
        <fullName evidence="4">Cytochrome c554 and c-prime</fullName>
    </recommendedName>
</protein>
<dbReference type="InterPro" id="IPR011048">
    <property type="entry name" value="Haem_d1_sf"/>
</dbReference>
<dbReference type="RefSeq" id="WP_217696145.1">
    <property type="nucleotide sequence ID" value="NZ_FTOA01000010.1"/>
</dbReference>
<dbReference type="SUPFAM" id="SSF48695">
    <property type="entry name" value="Multiheme cytochromes"/>
    <property type="match status" value="1"/>
</dbReference>
<dbReference type="AlphaFoldDB" id="A0A1N7Q4U9"/>
<feature type="transmembrane region" description="Helical" evidence="1">
    <location>
        <begin position="134"/>
        <end position="152"/>
    </location>
</feature>
<reference evidence="2 3" key="1">
    <citation type="submission" date="2017-01" db="EMBL/GenBank/DDBJ databases">
        <authorList>
            <person name="Mah S.A."/>
            <person name="Swanson W.J."/>
            <person name="Moy G.W."/>
            <person name="Vacquier V.D."/>
        </authorList>
    </citation>
    <scope>NUCLEOTIDE SEQUENCE [LARGE SCALE GENOMIC DNA]</scope>
    <source>
        <strain evidence="2 3">DSM 11589</strain>
    </source>
</reference>
<dbReference type="SUPFAM" id="SSF46626">
    <property type="entry name" value="Cytochrome c"/>
    <property type="match status" value="1"/>
</dbReference>
<sequence length="1149" mass="125689">MATSSKSDFHAKLRAMPWHRRLAFHSKRVEVVLYLALLSGVLLWDVVAGAVGLPWQIGRVALVSHYLLTLVAFPLLVVPFWLSHRGHLSSPRATPFLSWTGRGIELLLAVLLLSGLWLALVGNRGDDVGGVVRWSHLIGGLVVTAIVLVHAWRYSLLRTLRGLALIVLAVLALMALPGYARAADAPAQDVPPQRSTSFLLDGPSGRLYSANFSAGSLSVIDRKSGERTAEAVLGGDIQRLALGPETLAVTDMLGGRVLVLDRQTLAVKATATVGGRPIGVVYDARHHWYWVALFEAGKLVAVTPKGEVAETVTVPETPRGLALLSDGRLLITHAMIGKVSLWDTTATPLKPLSTIELGEEQNPSETVSQGAPRLLDDIALSPDQTEAWLPHVLWNFDHPFQFQSTVFPAISLLSLVPGEEHEVLEHRKQLFQQINILEEGNRTRIVSNPQMVAFSADGKRVYATAAGSEDLLVFDRSRARPLSQDSAERRSRRANKLDQGGAKVVQIFRHLPGDNPRGLVVDGNDILVQNAMSLDVSRLDAGGNSSFARVTLAQEKFATLVAHDPLPPPVRRGERLFHSGNTDDFPDRSMAGDNWMSCQSCHVDGFNFTNQYLYHDTKRNVAEDAVIGHRNMKYMVAGDFVTDYLNMIRDTQGGMGGDPRFGAPNIDPENPPDAVGGMMSDLHRYVVAKENLPFFGTWMRIEANSPDGKTPHPKDWVNSAACRECHSELFDQWADSTHRLMGESNPYYMVVENLAGETEGEGFRAWCMGCHQPAKLSTGWRASTEQGHMFEKGGVSLIEAQKEGRVDLDEGTSCLMCHRITAVEDVATAGGGNASYTVNLRDRETYVFENDDSAALKWLGDKQINAKPDVHKASYMQPFYKDPKLCGSCHGEFSPGTGSVIVNTYGEWEASPYNNPSDPSKNRTCIDCHMHGDIKQIGTPLPGQSTDGGPVKANVVTHQFTGANHHLVGLRNPKLAQMSVDLLRSSATLTSRLEPTADGRQVVVRVANTGAGHKLPTGVADFREMWLQLTVTDARGQVVVQSGQLDSANELPADVRKYAKTFGRADGTPAGLTFWRHEKMLTDTRIPAGGHSDEAFALPPDTQLPVKVEARLLFRIYPQWVTTAVQKAYPALPTPEVVEMNHLSIELGS</sequence>
<evidence type="ECO:0000313" key="2">
    <source>
        <dbReference type="EMBL" id="SIT17627.1"/>
    </source>
</evidence>
<dbReference type="EMBL" id="FTOA01000010">
    <property type="protein sequence ID" value="SIT17627.1"/>
    <property type="molecule type" value="Genomic_DNA"/>
</dbReference>
<feature type="transmembrane region" description="Helical" evidence="1">
    <location>
        <begin position="159"/>
        <end position="180"/>
    </location>
</feature>
<dbReference type="GO" id="GO:0020037">
    <property type="term" value="F:heme binding"/>
    <property type="evidence" value="ECO:0007669"/>
    <property type="project" value="InterPro"/>
</dbReference>
<dbReference type="SUPFAM" id="SSF51004">
    <property type="entry name" value="C-terminal (heme d1) domain of cytochrome cd1-nitrite reductase"/>
    <property type="match status" value="1"/>
</dbReference>
<evidence type="ECO:0008006" key="4">
    <source>
        <dbReference type="Google" id="ProtNLM"/>
    </source>
</evidence>
<evidence type="ECO:0000256" key="1">
    <source>
        <dbReference type="SAM" id="Phobius"/>
    </source>
</evidence>
<feature type="transmembrane region" description="Helical" evidence="1">
    <location>
        <begin position="103"/>
        <end position="122"/>
    </location>
</feature>
<dbReference type="PANTHER" id="PTHR47197:SF3">
    <property type="entry name" value="DIHYDRO-HEME D1 DEHYDROGENASE"/>
    <property type="match status" value="1"/>
</dbReference>
<keyword evidence="1" id="KW-0812">Transmembrane</keyword>
<proteinExistence type="predicted"/>
<accession>A0A1N7Q4U9</accession>